<proteinExistence type="predicted"/>
<keyword evidence="3" id="KW-1185">Reference proteome</keyword>
<accession>A0A2P5A4K8</accession>
<reference evidence="1" key="2">
    <citation type="submission" date="2016-06" db="EMBL/GenBank/DDBJ databases">
        <title>Parasponia and Trema comparative genomics to provide insight in an evolutionary trajectory towards rhizobium symbiosis.</title>
        <authorList>
            <person name="Van Velzen R."/>
            <person name="Holmer R."/>
            <person name="Geurts R."/>
            <person name="Smit S."/>
        </authorList>
    </citation>
    <scope>NUCLEOTIDE SEQUENCE [LARGE SCALE GENOMIC DNA]</scope>
    <source>
        <strain evidence="1">WU1-14</strain>
        <tissue evidence="1">Leaves</tissue>
    </source>
</reference>
<sequence>MTNDERPWVSQGIDYTTQDIYKNWKNKLNEHFKLNGRDENNLNLPCACHSVPPDMTQE</sequence>
<evidence type="ECO:0000313" key="2">
    <source>
        <dbReference type="EMBL" id="PON31959.1"/>
    </source>
</evidence>
<evidence type="ECO:0000313" key="3">
    <source>
        <dbReference type="Proteomes" id="UP000237105"/>
    </source>
</evidence>
<name>A0A2P5A4K8_PARAD</name>
<dbReference type="OrthoDB" id="1205033at2759"/>
<comment type="caution">
    <text evidence="1">The sequence shown here is derived from an EMBL/GenBank/DDBJ whole genome shotgun (WGS) entry which is preliminary data.</text>
</comment>
<gene>
    <name evidence="2" type="ORF">PanWU01x14_365470</name>
    <name evidence="1" type="ORF">PanWU01x14_369690</name>
</gene>
<organism evidence="1 3">
    <name type="scientific">Parasponia andersonii</name>
    <name type="common">Sponia andersonii</name>
    <dbReference type="NCBI Taxonomy" id="3476"/>
    <lineage>
        <taxon>Eukaryota</taxon>
        <taxon>Viridiplantae</taxon>
        <taxon>Streptophyta</taxon>
        <taxon>Embryophyta</taxon>
        <taxon>Tracheophyta</taxon>
        <taxon>Spermatophyta</taxon>
        <taxon>Magnoliopsida</taxon>
        <taxon>eudicotyledons</taxon>
        <taxon>Gunneridae</taxon>
        <taxon>Pentapetalae</taxon>
        <taxon>rosids</taxon>
        <taxon>fabids</taxon>
        <taxon>Rosales</taxon>
        <taxon>Cannabaceae</taxon>
        <taxon>Parasponia</taxon>
    </lineage>
</organism>
<dbReference type="EMBL" id="JXTB01000892">
    <property type="protein sequence ID" value="PON31959.1"/>
    <property type="molecule type" value="Genomic_DNA"/>
</dbReference>
<feature type="non-terminal residue" evidence="1">
    <location>
        <position position="58"/>
    </location>
</feature>
<dbReference type="Proteomes" id="UP000237105">
    <property type="component" value="Unassembled WGS sequence"/>
</dbReference>
<reference evidence="3" key="1">
    <citation type="submission" date="2016-06" db="EMBL/GenBank/DDBJ databases">
        <title>Parallel loss of symbiosis genes in relatives of nitrogen-fixing non-legume Parasponia.</title>
        <authorList>
            <person name="Van Velzen R."/>
            <person name="Holmer R."/>
            <person name="Bu F."/>
            <person name="Rutten L."/>
            <person name="Van Zeijl A."/>
            <person name="Liu W."/>
            <person name="Santuari L."/>
            <person name="Cao Q."/>
            <person name="Sharma T."/>
            <person name="Shen D."/>
            <person name="Roswanjaya Y."/>
            <person name="Wardhani T."/>
            <person name="Kalhor M.S."/>
            <person name="Jansen J."/>
            <person name="Van den Hoogen J."/>
            <person name="Gungor B."/>
            <person name="Hartog M."/>
            <person name="Hontelez J."/>
            <person name="Verver J."/>
            <person name="Yang W.-C."/>
            <person name="Schijlen E."/>
            <person name="Repin R."/>
            <person name="Schilthuizen M."/>
            <person name="Schranz E."/>
            <person name="Heidstra R."/>
            <person name="Miyata K."/>
            <person name="Fedorova E."/>
            <person name="Kohlen W."/>
            <person name="Bisseling T."/>
            <person name="Smit S."/>
            <person name="Geurts R."/>
        </authorList>
    </citation>
    <scope>NUCLEOTIDE SEQUENCE [LARGE SCALE GENOMIC DNA]</scope>
    <source>
        <strain evidence="3">cv. WU1-14</strain>
    </source>
</reference>
<dbReference type="AlphaFoldDB" id="A0A2P5A4K8"/>
<dbReference type="EMBL" id="JXTB01001041">
    <property type="protein sequence ID" value="PON31464.1"/>
    <property type="molecule type" value="Genomic_DNA"/>
</dbReference>
<protein>
    <submittedName>
        <fullName evidence="1">Uncharacterized protein</fullName>
    </submittedName>
</protein>
<evidence type="ECO:0000313" key="1">
    <source>
        <dbReference type="EMBL" id="PON31464.1"/>
    </source>
</evidence>